<feature type="compositionally biased region" description="Basic and acidic residues" evidence="1">
    <location>
        <begin position="207"/>
        <end position="219"/>
    </location>
</feature>
<dbReference type="Pfam" id="PF08208">
    <property type="entry name" value="RNA_polI_A34"/>
    <property type="match status" value="1"/>
</dbReference>
<dbReference type="InterPro" id="IPR053263">
    <property type="entry name" value="Euk_RPA34_RNAP_subunit"/>
</dbReference>
<accession>A0A9W8GVN9</accession>
<dbReference type="InterPro" id="IPR013240">
    <property type="entry name" value="DNA-dir_RNA_pol1_su_RPA34"/>
</dbReference>
<dbReference type="PANTHER" id="PTHR28155">
    <property type="entry name" value="ACR243WP"/>
    <property type="match status" value="1"/>
</dbReference>
<dbReference type="AlphaFoldDB" id="A0A9W8GVN9"/>
<keyword evidence="3" id="KW-1185">Reference proteome</keyword>
<evidence type="ECO:0000313" key="3">
    <source>
        <dbReference type="Proteomes" id="UP001140011"/>
    </source>
</evidence>
<sequence length="238" mass="26582">MSSKSTRYEPPADFYRQKGVPAAHFKHSAITNDGKELWLLRVPDNVSLKDLDGLKIKHPKSAVQGILAETTASSGAKSTYQIISSDAASGSAEFKGMAELNILLPDDDEDDEDDISLTLLPNRCTHLLSMVEKIDIPDSKAYAKEISVRERPPRQQPDNMKLRFIPYGFYSAEDYASMDKAPVDIAMPDVSADVAAEEPPRKKKKTKTEEPSTTDEIKKKDKKDKDKKKDKKPKKEKS</sequence>
<dbReference type="OrthoDB" id="76224at2759"/>
<evidence type="ECO:0000256" key="1">
    <source>
        <dbReference type="SAM" id="MobiDB-lite"/>
    </source>
</evidence>
<gene>
    <name evidence="2" type="ORF">GGI19_004660</name>
</gene>
<feature type="compositionally biased region" description="Basic residues" evidence="1">
    <location>
        <begin position="220"/>
        <end position="238"/>
    </location>
</feature>
<evidence type="ECO:0008006" key="4">
    <source>
        <dbReference type="Google" id="ProtNLM"/>
    </source>
</evidence>
<comment type="caution">
    <text evidence="2">The sequence shown here is derived from an EMBL/GenBank/DDBJ whole genome shotgun (WGS) entry which is preliminary data.</text>
</comment>
<evidence type="ECO:0000313" key="2">
    <source>
        <dbReference type="EMBL" id="KAJ2751163.1"/>
    </source>
</evidence>
<name>A0A9W8GVN9_9FUNG</name>
<dbReference type="GO" id="GO:0006360">
    <property type="term" value="P:transcription by RNA polymerase I"/>
    <property type="evidence" value="ECO:0007669"/>
    <property type="project" value="InterPro"/>
</dbReference>
<feature type="region of interest" description="Disordered" evidence="1">
    <location>
        <begin position="191"/>
        <end position="238"/>
    </location>
</feature>
<dbReference type="Gene3D" id="6.20.250.70">
    <property type="match status" value="1"/>
</dbReference>
<reference evidence="2" key="1">
    <citation type="submission" date="2022-07" db="EMBL/GenBank/DDBJ databases">
        <title>Phylogenomic reconstructions and comparative analyses of Kickxellomycotina fungi.</title>
        <authorList>
            <person name="Reynolds N.K."/>
            <person name="Stajich J.E."/>
            <person name="Barry K."/>
            <person name="Grigoriev I.V."/>
            <person name="Crous P."/>
            <person name="Smith M.E."/>
        </authorList>
    </citation>
    <scope>NUCLEOTIDE SEQUENCE</scope>
    <source>
        <strain evidence="2">BCRC 34297</strain>
    </source>
</reference>
<proteinExistence type="predicted"/>
<protein>
    <recommendedName>
        <fullName evidence="4">DNA-directed RNA polymerase I subunit RPA34</fullName>
    </recommendedName>
</protein>
<dbReference type="Proteomes" id="UP001140011">
    <property type="component" value="Unassembled WGS sequence"/>
</dbReference>
<dbReference type="EMBL" id="JANBUH010000439">
    <property type="protein sequence ID" value="KAJ2751163.1"/>
    <property type="molecule type" value="Genomic_DNA"/>
</dbReference>
<organism evidence="2 3">
    <name type="scientific">Coemansia pectinata</name>
    <dbReference type="NCBI Taxonomy" id="1052879"/>
    <lineage>
        <taxon>Eukaryota</taxon>
        <taxon>Fungi</taxon>
        <taxon>Fungi incertae sedis</taxon>
        <taxon>Zoopagomycota</taxon>
        <taxon>Kickxellomycotina</taxon>
        <taxon>Kickxellomycetes</taxon>
        <taxon>Kickxellales</taxon>
        <taxon>Kickxellaceae</taxon>
        <taxon>Coemansia</taxon>
    </lineage>
</organism>
<dbReference type="PANTHER" id="PTHR28155:SF1">
    <property type="entry name" value="DNA-DIRECTED RNA POLYMERASE I SUBUNIT RPA34.5-DOMAIN-CONTAINING PROTEIN"/>
    <property type="match status" value="1"/>
</dbReference>